<dbReference type="InterPro" id="IPR001017">
    <property type="entry name" value="DH_E1"/>
</dbReference>
<feature type="domain" description="2-oxoisovalerate dehydrogenase E1 alpha subunit N-terminal" evidence="7">
    <location>
        <begin position="7"/>
        <end position="43"/>
    </location>
</feature>
<dbReference type="InterPro" id="IPR050771">
    <property type="entry name" value="Alpha-ketoacid_DH_E1_comp"/>
</dbReference>
<dbReference type="EC" id="1.2.4.4" evidence="4"/>
<comment type="function">
    <text evidence="4">The branched-chain alpha-keto dehydrogenase complex catalyzes the overall conversion of alpha-keto acids to acyl-CoA and CO(2). It contains multiple copies of three enzymatic components: branched-chain alpha-keto acid decarboxylase (E1), lipoamide acyltransferase (E2) and lipoamide dehydrogenase (E3).</text>
</comment>
<dbReference type="PANTHER" id="PTHR43380:SF1">
    <property type="entry name" value="2-OXOISOVALERATE DEHYDROGENASE SUBUNIT ALPHA, MITOCHONDRIAL"/>
    <property type="match status" value="1"/>
</dbReference>
<dbReference type="CDD" id="cd02000">
    <property type="entry name" value="TPP_E1_PDC_ADC_BCADC"/>
    <property type="match status" value="1"/>
</dbReference>
<dbReference type="PANTHER" id="PTHR43380">
    <property type="entry name" value="2-OXOISOVALERATE DEHYDROGENASE SUBUNIT ALPHA, MITOCHONDRIAL"/>
    <property type="match status" value="1"/>
</dbReference>
<dbReference type="RefSeq" id="WP_406645376.1">
    <property type="nucleotide sequence ID" value="NZ_CP123584.1"/>
</dbReference>
<gene>
    <name evidence="8" type="ORF">QEZ52_15630</name>
</gene>
<comment type="cofactor">
    <cofactor evidence="1 4">
        <name>thiamine diphosphate</name>
        <dbReference type="ChEBI" id="CHEBI:58937"/>
    </cofactor>
</comment>
<evidence type="ECO:0000256" key="1">
    <source>
        <dbReference type="ARBA" id="ARBA00001964"/>
    </source>
</evidence>
<proteinExistence type="inferred from homology"/>
<dbReference type="EMBL" id="CP123584">
    <property type="protein sequence ID" value="WZK88025.1"/>
    <property type="molecule type" value="Genomic_DNA"/>
</dbReference>
<keyword evidence="3 4" id="KW-0786">Thiamine pyrophosphate</keyword>
<feature type="region of interest" description="Disordered" evidence="5">
    <location>
        <begin position="1"/>
        <end position="25"/>
    </location>
</feature>
<sequence>MTPRKVKLTFPKPPTRPGDEPDFSGIDIPQTGLLDVPSLDMDARSSRDYANGLIRVLDDDGNAVGPWADYLGDDCGDLLLQGLRDMMTMRAIDKRMHTAQRQGKTSFYMQCTGEEAVGCAFQRQMLPGDMNFPTYRQQTLLVANDYPLEMLFGQYYSNDLDPLRGRQLPVLHSARDFGFFTVSGNLGTQYVQAVGWAMANALSGDGKIATAWIGDGATASNDYHGALLMASVYQPPVILNVVNNQWAISTYTGVASGAARTYAARMRGYGIPSLRVDGNDYLAVAAVSRWARDRLANGFGPVGIEWFTYRFGAHSSSDDPSAYRPRDDGSAWPLGDPIERLKTHLIARGLWSEERHVQVQAQILEEVTAEQKRVEAHGTLVNPVPMSPAEIFNDVYAELPDHLRRQRQEMGY</sequence>
<organism evidence="8 9">
    <name type="scientific">Aliisedimentitalea scapharcae</name>
    <dbReference type="NCBI Taxonomy" id="1524259"/>
    <lineage>
        <taxon>Bacteria</taxon>
        <taxon>Pseudomonadati</taxon>
        <taxon>Pseudomonadota</taxon>
        <taxon>Alphaproteobacteria</taxon>
        <taxon>Rhodobacterales</taxon>
        <taxon>Roseobacteraceae</taxon>
        <taxon>Aliisedimentitalea</taxon>
    </lineage>
</organism>
<evidence type="ECO:0000313" key="9">
    <source>
        <dbReference type="Proteomes" id="UP001623232"/>
    </source>
</evidence>
<protein>
    <recommendedName>
        <fullName evidence="4">2-oxoisovalerate dehydrogenase subunit alpha</fullName>
        <ecNumber evidence="4">1.2.4.4</ecNumber>
    </recommendedName>
    <alternativeName>
        <fullName evidence="4">Branched-chain alpha-keto acid dehydrogenase E1 component alpha chain</fullName>
    </alternativeName>
</protein>
<evidence type="ECO:0000256" key="3">
    <source>
        <dbReference type="ARBA" id="ARBA00023052"/>
    </source>
</evidence>
<dbReference type="InterPro" id="IPR029061">
    <property type="entry name" value="THDP-binding"/>
</dbReference>
<dbReference type="Pfam" id="PF00676">
    <property type="entry name" value="E1_dh"/>
    <property type="match status" value="1"/>
</dbReference>
<reference evidence="8 9" key="1">
    <citation type="submission" date="2023-04" db="EMBL/GenBank/DDBJ databases">
        <title>Complete genome sequence of Alisedimentitalea scapharcae.</title>
        <authorList>
            <person name="Rong J.-C."/>
            <person name="Yi M.-L."/>
            <person name="Zhao Q."/>
        </authorList>
    </citation>
    <scope>NUCLEOTIDE SEQUENCE [LARGE SCALE GENOMIC DNA]</scope>
    <source>
        <strain evidence="8 9">KCTC 42119</strain>
    </source>
</reference>
<evidence type="ECO:0000256" key="5">
    <source>
        <dbReference type="SAM" id="MobiDB-lite"/>
    </source>
</evidence>
<evidence type="ECO:0000313" key="8">
    <source>
        <dbReference type="EMBL" id="WZK88025.1"/>
    </source>
</evidence>
<dbReference type="Gene3D" id="3.40.50.970">
    <property type="match status" value="1"/>
</dbReference>
<evidence type="ECO:0000256" key="2">
    <source>
        <dbReference type="ARBA" id="ARBA00023002"/>
    </source>
</evidence>
<keyword evidence="9" id="KW-1185">Reference proteome</keyword>
<evidence type="ECO:0000256" key="4">
    <source>
        <dbReference type="RuleBase" id="RU365014"/>
    </source>
</evidence>
<feature type="domain" description="Dehydrogenase E1 component" evidence="6">
    <location>
        <begin position="86"/>
        <end position="379"/>
    </location>
</feature>
<evidence type="ECO:0000259" key="7">
    <source>
        <dbReference type="Pfam" id="PF12573"/>
    </source>
</evidence>
<evidence type="ECO:0000259" key="6">
    <source>
        <dbReference type="Pfam" id="PF00676"/>
    </source>
</evidence>
<comment type="catalytic activity">
    <reaction evidence="4">
        <text>N(6)-[(R)-lipoyl]-L-lysyl-[protein] + 3-methyl-2-oxobutanoate + H(+) = N(6)-[(R)-S(8)-2-methylpropanoyldihydrolipoyl]-L-lysyl-[protein] + CO2</text>
        <dbReference type="Rhea" id="RHEA:13457"/>
        <dbReference type="Rhea" id="RHEA-COMP:10474"/>
        <dbReference type="Rhea" id="RHEA-COMP:10497"/>
        <dbReference type="ChEBI" id="CHEBI:11851"/>
        <dbReference type="ChEBI" id="CHEBI:15378"/>
        <dbReference type="ChEBI" id="CHEBI:16526"/>
        <dbReference type="ChEBI" id="CHEBI:83099"/>
        <dbReference type="ChEBI" id="CHEBI:83142"/>
        <dbReference type="EC" id="1.2.4.4"/>
    </reaction>
</comment>
<dbReference type="Pfam" id="PF12573">
    <property type="entry name" value="OxoDH_E1alpha_N"/>
    <property type="match status" value="1"/>
</dbReference>
<dbReference type="Proteomes" id="UP001623232">
    <property type="component" value="Chromosome"/>
</dbReference>
<accession>A0ABZ2XPK9</accession>
<dbReference type="InterPro" id="IPR022593">
    <property type="entry name" value="Oxoisoval_DH_suAlpha_N_dom"/>
</dbReference>
<comment type="similarity">
    <text evidence="4">Belongs to the BCKDHA family.</text>
</comment>
<name>A0ABZ2XPK9_9RHOB</name>
<dbReference type="SUPFAM" id="SSF52518">
    <property type="entry name" value="Thiamin diphosphate-binding fold (THDP-binding)"/>
    <property type="match status" value="1"/>
</dbReference>
<keyword evidence="2 4" id="KW-0560">Oxidoreductase</keyword>